<feature type="repeat" description="RCC1" evidence="2">
    <location>
        <begin position="8"/>
        <end position="63"/>
    </location>
</feature>
<dbReference type="Gene3D" id="2.130.10.30">
    <property type="entry name" value="Regulator of chromosome condensation 1/beta-lactamase-inhibitor protein II"/>
    <property type="match status" value="1"/>
</dbReference>
<dbReference type="Proteomes" id="UP000298787">
    <property type="component" value="Chromosome 7"/>
</dbReference>
<dbReference type="STRING" id="240159.A0A4U5UH99"/>
<dbReference type="InterPro" id="IPR051625">
    <property type="entry name" value="Signaling_Regulatory_Domain"/>
</dbReference>
<evidence type="ECO:0000313" key="4">
    <source>
        <dbReference type="Proteomes" id="UP000298787"/>
    </source>
</evidence>
<reference evidence="3 4" key="1">
    <citation type="submission" date="2019-01" db="EMBL/GenBank/DDBJ databases">
        <title>Genome Assembly of Collichthys lucidus.</title>
        <authorList>
            <person name="Cai M."/>
            <person name="Xiao S."/>
        </authorList>
    </citation>
    <scope>NUCLEOTIDE SEQUENCE [LARGE SCALE GENOMIC DNA]</scope>
    <source>
        <strain evidence="3">JT15FE1705JMU</strain>
        <tissue evidence="3">Muscle</tissue>
    </source>
</reference>
<dbReference type="SUPFAM" id="SSF50985">
    <property type="entry name" value="RCC1/BLIP-II"/>
    <property type="match status" value="1"/>
</dbReference>
<gene>
    <name evidence="3" type="ORF">D9C73_007627</name>
</gene>
<evidence type="ECO:0000256" key="2">
    <source>
        <dbReference type="PROSITE-ProRule" id="PRU00235"/>
    </source>
</evidence>
<dbReference type="Pfam" id="PF00415">
    <property type="entry name" value="RCC1"/>
    <property type="match status" value="3"/>
</dbReference>
<feature type="repeat" description="RCC1" evidence="2">
    <location>
        <begin position="117"/>
        <end position="174"/>
    </location>
</feature>
<dbReference type="AlphaFoldDB" id="A0A4U5UH99"/>
<protein>
    <submittedName>
        <fullName evidence="3">Secretion-regulating guanine nucleotide exchange factor</fullName>
    </submittedName>
</protein>
<dbReference type="EMBL" id="CM014084">
    <property type="protein sequence ID" value="TKS73548.1"/>
    <property type="molecule type" value="Genomic_DNA"/>
</dbReference>
<dbReference type="PRINTS" id="PR00633">
    <property type="entry name" value="RCCNDNSATION"/>
</dbReference>
<keyword evidence="4" id="KW-1185">Reference proteome</keyword>
<organism evidence="3 4">
    <name type="scientific">Collichthys lucidus</name>
    <name type="common">Big head croaker</name>
    <name type="synonym">Sciaena lucida</name>
    <dbReference type="NCBI Taxonomy" id="240159"/>
    <lineage>
        <taxon>Eukaryota</taxon>
        <taxon>Metazoa</taxon>
        <taxon>Chordata</taxon>
        <taxon>Craniata</taxon>
        <taxon>Vertebrata</taxon>
        <taxon>Euteleostomi</taxon>
        <taxon>Actinopterygii</taxon>
        <taxon>Neopterygii</taxon>
        <taxon>Teleostei</taxon>
        <taxon>Neoteleostei</taxon>
        <taxon>Acanthomorphata</taxon>
        <taxon>Eupercaria</taxon>
        <taxon>Sciaenidae</taxon>
        <taxon>Collichthys</taxon>
    </lineage>
</organism>
<evidence type="ECO:0000313" key="3">
    <source>
        <dbReference type="EMBL" id="TKS73548.1"/>
    </source>
</evidence>
<keyword evidence="1" id="KW-0677">Repeat</keyword>
<sequence>METSLQPFCIHSWGANSYGQLGQGHVEDQARPRLSDAAALQQHKAGLRTLSGGGGHSVVVTGDGDLFLWGSNKHGQLTTTEPFLSSPTPVKRSLLGGEKVVHVWSGWTHTVAQTETGRVFTWGRADYGQLGRQASTSQNLEQQVAEVKVLQGATQGGVSSPGAGTNMECVETVHRPTSFSHSSFLVSDLFSLAAEPDTLWQCALRRLTWDKTLH</sequence>
<proteinExistence type="predicted"/>
<dbReference type="InterPro" id="IPR000408">
    <property type="entry name" value="Reg_chr_condens"/>
</dbReference>
<dbReference type="PROSITE" id="PS50012">
    <property type="entry name" value="RCC1_3"/>
    <property type="match status" value="3"/>
</dbReference>
<dbReference type="PROSITE" id="PS00626">
    <property type="entry name" value="RCC1_2"/>
    <property type="match status" value="1"/>
</dbReference>
<feature type="repeat" description="RCC1" evidence="2">
    <location>
        <begin position="64"/>
        <end position="116"/>
    </location>
</feature>
<name>A0A4U5UH99_COLLU</name>
<accession>A0A4U5UH99</accession>
<evidence type="ECO:0000256" key="1">
    <source>
        <dbReference type="ARBA" id="ARBA00022737"/>
    </source>
</evidence>
<dbReference type="InterPro" id="IPR009091">
    <property type="entry name" value="RCC1/BLIP-II"/>
</dbReference>
<dbReference type="PANTHER" id="PTHR22872">
    <property type="entry name" value="BTK-BINDING PROTEIN-RELATED"/>
    <property type="match status" value="1"/>
</dbReference>